<keyword evidence="4" id="KW-0804">Transcription</keyword>
<dbReference type="GO" id="GO:0003677">
    <property type="term" value="F:DNA binding"/>
    <property type="evidence" value="ECO:0007669"/>
    <property type="project" value="UniProtKB-KW"/>
</dbReference>
<reference evidence="5" key="1">
    <citation type="journal article" date="2018" name="Genome Biol.">
        <title>SKESA: strategic k-mer extension for scrupulous assemblies.</title>
        <authorList>
            <person name="Souvorov A."/>
            <person name="Agarwala R."/>
            <person name="Lipman D.J."/>
        </authorList>
    </citation>
    <scope>NUCLEOTIDE SEQUENCE</scope>
    <source>
        <strain evidence="5">R404</strain>
    </source>
</reference>
<accession>A0AAN5LBN2</accession>
<proteinExistence type="inferred from homology"/>
<evidence type="ECO:0000313" key="5">
    <source>
        <dbReference type="EMBL" id="HAT1683141.1"/>
    </source>
</evidence>
<evidence type="ECO:0000256" key="3">
    <source>
        <dbReference type="ARBA" id="ARBA00023125"/>
    </source>
</evidence>
<evidence type="ECO:0000256" key="2">
    <source>
        <dbReference type="ARBA" id="ARBA00023015"/>
    </source>
</evidence>
<comment type="caution">
    <text evidence="5">The sequence shown here is derived from an EMBL/GenBank/DDBJ whole genome shotgun (WGS) entry which is preliminary data.</text>
</comment>
<protein>
    <submittedName>
        <fullName evidence="5">Antitermination protein</fullName>
    </submittedName>
</protein>
<name>A0AAN5LBN2_KLEOX</name>
<dbReference type="InterPro" id="IPR013324">
    <property type="entry name" value="RNA_pol_sigma_r3/r4-like"/>
</dbReference>
<dbReference type="SUPFAM" id="SSF88659">
    <property type="entry name" value="Sigma3 and sigma4 domains of RNA polymerase sigma factors"/>
    <property type="match status" value="1"/>
</dbReference>
<dbReference type="AlphaFoldDB" id="A0AAN5LBN2"/>
<evidence type="ECO:0000256" key="1">
    <source>
        <dbReference type="ARBA" id="ARBA00010234"/>
    </source>
</evidence>
<gene>
    <name evidence="5" type="ORF">I8Y21_003865</name>
</gene>
<dbReference type="EMBL" id="DACSEO010000054">
    <property type="protein sequence ID" value="HAT1683141.1"/>
    <property type="molecule type" value="Genomic_DNA"/>
</dbReference>
<evidence type="ECO:0000313" key="6">
    <source>
        <dbReference type="Proteomes" id="UP000856143"/>
    </source>
</evidence>
<dbReference type="Pfam" id="PF06530">
    <property type="entry name" value="Phage_antitermQ"/>
    <property type="match status" value="1"/>
</dbReference>
<dbReference type="Proteomes" id="UP000856143">
    <property type="component" value="Unassembled WGS sequence"/>
</dbReference>
<sequence>MRDIQMVLERWGAWAASEGGNVYYAPTAAGFSGLLPATRKSRPACSDDDGLIISSAMTVLKKKDSYLCMLLEWYYVNNMTLRGMAAKLGISLNQVVIRLQKAEGFIEGCLAALGVTLEMDRFVEREPVVAVPV</sequence>
<dbReference type="InterPro" id="IPR010534">
    <property type="entry name" value="Phage_933W_GpQ"/>
</dbReference>
<evidence type="ECO:0000256" key="4">
    <source>
        <dbReference type="ARBA" id="ARBA00023163"/>
    </source>
</evidence>
<keyword evidence="3" id="KW-0238">DNA-binding</keyword>
<dbReference type="GO" id="GO:0060567">
    <property type="term" value="P:negative regulation of termination of DNA-templated transcription"/>
    <property type="evidence" value="ECO:0007669"/>
    <property type="project" value="InterPro"/>
</dbReference>
<organism evidence="5 6">
    <name type="scientific">Klebsiella oxytoca</name>
    <dbReference type="NCBI Taxonomy" id="571"/>
    <lineage>
        <taxon>Bacteria</taxon>
        <taxon>Pseudomonadati</taxon>
        <taxon>Pseudomonadota</taxon>
        <taxon>Gammaproteobacteria</taxon>
        <taxon>Enterobacterales</taxon>
        <taxon>Enterobacteriaceae</taxon>
        <taxon>Klebsiella/Raoultella group</taxon>
        <taxon>Klebsiella</taxon>
    </lineage>
</organism>
<reference evidence="5" key="2">
    <citation type="submission" date="2020-11" db="EMBL/GenBank/DDBJ databases">
        <authorList>
            <consortium name="NCBI Pathogen Detection Project"/>
        </authorList>
    </citation>
    <scope>NUCLEOTIDE SEQUENCE</scope>
    <source>
        <strain evidence="5">R404</strain>
    </source>
</reference>
<keyword evidence="2" id="KW-0805">Transcription regulation</keyword>
<comment type="similarity">
    <text evidence="1">Belongs to the phage antitermination Q type 1 family.</text>
</comment>